<organism evidence="1 2">
    <name type="scientific">Coprinellus micaceus</name>
    <name type="common">Glistening ink-cap mushroom</name>
    <name type="synonym">Coprinus micaceus</name>
    <dbReference type="NCBI Taxonomy" id="71717"/>
    <lineage>
        <taxon>Eukaryota</taxon>
        <taxon>Fungi</taxon>
        <taxon>Dikarya</taxon>
        <taxon>Basidiomycota</taxon>
        <taxon>Agaricomycotina</taxon>
        <taxon>Agaricomycetes</taxon>
        <taxon>Agaricomycetidae</taxon>
        <taxon>Agaricales</taxon>
        <taxon>Agaricineae</taxon>
        <taxon>Psathyrellaceae</taxon>
        <taxon>Coprinellus</taxon>
    </lineage>
</organism>
<comment type="caution">
    <text evidence="1">The sequence shown here is derived from an EMBL/GenBank/DDBJ whole genome shotgun (WGS) entry which is preliminary data.</text>
</comment>
<evidence type="ECO:0000313" key="1">
    <source>
        <dbReference type="EMBL" id="TEB31800.1"/>
    </source>
</evidence>
<dbReference type="Proteomes" id="UP000298030">
    <property type="component" value="Unassembled WGS sequence"/>
</dbReference>
<reference evidence="1 2" key="1">
    <citation type="journal article" date="2019" name="Nat. Ecol. Evol.">
        <title>Megaphylogeny resolves global patterns of mushroom evolution.</title>
        <authorList>
            <person name="Varga T."/>
            <person name="Krizsan K."/>
            <person name="Foldi C."/>
            <person name="Dima B."/>
            <person name="Sanchez-Garcia M."/>
            <person name="Sanchez-Ramirez S."/>
            <person name="Szollosi G.J."/>
            <person name="Szarkandi J.G."/>
            <person name="Papp V."/>
            <person name="Albert L."/>
            <person name="Andreopoulos W."/>
            <person name="Angelini C."/>
            <person name="Antonin V."/>
            <person name="Barry K.W."/>
            <person name="Bougher N.L."/>
            <person name="Buchanan P."/>
            <person name="Buyck B."/>
            <person name="Bense V."/>
            <person name="Catcheside P."/>
            <person name="Chovatia M."/>
            <person name="Cooper J."/>
            <person name="Damon W."/>
            <person name="Desjardin D."/>
            <person name="Finy P."/>
            <person name="Geml J."/>
            <person name="Haridas S."/>
            <person name="Hughes K."/>
            <person name="Justo A."/>
            <person name="Karasinski D."/>
            <person name="Kautmanova I."/>
            <person name="Kiss B."/>
            <person name="Kocsube S."/>
            <person name="Kotiranta H."/>
            <person name="LaButti K.M."/>
            <person name="Lechner B.E."/>
            <person name="Liimatainen K."/>
            <person name="Lipzen A."/>
            <person name="Lukacs Z."/>
            <person name="Mihaltcheva S."/>
            <person name="Morgado L.N."/>
            <person name="Niskanen T."/>
            <person name="Noordeloos M.E."/>
            <person name="Ohm R.A."/>
            <person name="Ortiz-Santana B."/>
            <person name="Ovrebo C."/>
            <person name="Racz N."/>
            <person name="Riley R."/>
            <person name="Savchenko A."/>
            <person name="Shiryaev A."/>
            <person name="Soop K."/>
            <person name="Spirin V."/>
            <person name="Szebenyi C."/>
            <person name="Tomsovsky M."/>
            <person name="Tulloss R.E."/>
            <person name="Uehling J."/>
            <person name="Grigoriev I.V."/>
            <person name="Vagvolgyi C."/>
            <person name="Papp T."/>
            <person name="Martin F.M."/>
            <person name="Miettinen O."/>
            <person name="Hibbett D.S."/>
            <person name="Nagy L.G."/>
        </authorList>
    </citation>
    <scope>NUCLEOTIDE SEQUENCE [LARGE SCALE GENOMIC DNA]</scope>
    <source>
        <strain evidence="1 2">FP101781</strain>
    </source>
</reference>
<protein>
    <submittedName>
        <fullName evidence="1">Uncharacterized protein</fullName>
    </submittedName>
</protein>
<evidence type="ECO:0000313" key="2">
    <source>
        <dbReference type="Proteomes" id="UP000298030"/>
    </source>
</evidence>
<dbReference type="AlphaFoldDB" id="A0A4Y7TCD3"/>
<keyword evidence="2" id="KW-1185">Reference proteome</keyword>
<accession>A0A4Y7TCD3</accession>
<proteinExistence type="predicted"/>
<name>A0A4Y7TCD3_COPMI</name>
<dbReference type="EMBL" id="QPFP01000017">
    <property type="protein sequence ID" value="TEB31800.1"/>
    <property type="molecule type" value="Genomic_DNA"/>
</dbReference>
<sequence>MVQNRWYTISKHNEAGDDVLEKKWGPNALLPDGTNVNEDPLFLLLGRPSPQRPRRFQDTREPSKWGSLKLERRGAWYPQIFHSDSR</sequence>
<gene>
    <name evidence="1" type="ORF">FA13DRAFT_308454</name>
</gene>